<keyword evidence="2" id="KW-1185">Reference proteome</keyword>
<evidence type="ECO:0000313" key="1">
    <source>
        <dbReference type="EMBL" id="MCW3788830.1"/>
    </source>
</evidence>
<sequence>MAVFHWQDQDKDWKFYYDEGKSYLKTCKKLIVNRGPFDNEFLYNLSILAGERLVLGMLLSYDYIPASTSLAGMLQEGKEFYTLKDELIEGNRFLNKFQTFCSLEVVPFTAPQDEEMKKIIDYIIVIDEFCDENLNKEAVLV</sequence>
<reference evidence="1" key="1">
    <citation type="submission" date="2022-10" db="EMBL/GenBank/DDBJ databases">
        <authorList>
            <person name="Yu W.X."/>
        </authorList>
    </citation>
    <scope>NUCLEOTIDE SEQUENCE</scope>
    <source>
        <strain evidence="1">AAT</strain>
    </source>
</reference>
<dbReference type="AlphaFoldDB" id="A0AAE3M917"/>
<accession>A0AAE3M917</accession>
<dbReference type="EMBL" id="JAPDPJ010000067">
    <property type="protein sequence ID" value="MCW3788830.1"/>
    <property type="molecule type" value="Genomic_DNA"/>
</dbReference>
<protein>
    <submittedName>
        <fullName evidence="1">Uncharacterized protein</fullName>
    </submittedName>
</protein>
<organism evidence="1 2">
    <name type="scientific">Plebeiibacterium sediminum</name>
    <dbReference type="NCBI Taxonomy" id="2992112"/>
    <lineage>
        <taxon>Bacteria</taxon>
        <taxon>Pseudomonadati</taxon>
        <taxon>Bacteroidota</taxon>
        <taxon>Bacteroidia</taxon>
        <taxon>Marinilabiliales</taxon>
        <taxon>Marinilabiliaceae</taxon>
        <taxon>Plebeiibacterium</taxon>
    </lineage>
</organism>
<name>A0AAE3M917_9BACT</name>
<gene>
    <name evidence="1" type="ORF">OM075_20330</name>
</gene>
<comment type="caution">
    <text evidence="1">The sequence shown here is derived from an EMBL/GenBank/DDBJ whole genome shotgun (WGS) entry which is preliminary data.</text>
</comment>
<evidence type="ECO:0000313" key="2">
    <source>
        <dbReference type="Proteomes" id="UP001209229"/>
    </source>
</evidence>
<proteinExistence type="predicted"/>
<dbReference type="RefSeq" id="WP_301192386.1">
    <property type="nucleotide sequence ID" value="NZ_JAPDPJ010000067.1"/>
</dbReference>
<dbReference type="Proteomes" id="UP001209229">
    <property type="component" value="Unassembled WGS sequence"/>
</dbReference>